<feature type="non-terminal residue" evidence="1">
    <location>
        <position position="1"/>
    </location>
</feature>
<accession>A0A9N9P3X3</accession>
<proteinExistence type="predicted"/>
<comment type="caution">
    <text evidence="1">The sequence shown here is derived from an EMBL/GenBank/DDBJ whole genome shotgun (WGS) entry which is preliminary data.</text>
</comment>
<dbReference type="Proteomes" id="UP000789342">
    <property type="component" value="Unassembled WGS sequence"/>
</dbReference>
<evidence type="ECO:0000313" key="1">
    <source>
        <dbReference type="EMBL" id="CAG8782292.1"/>
    </source>
</evidence>
<dbReference type="OrthoDB" id="2441667at2759"/>
<reference evidence="1" key="1">
    <citation type="submission" date="2021-06" db="EMBL/GenBank/DDBJ databases">
        <authorList>
            <person name="Kallberg Y."/>
            <person name="Tangrot J."/>
            <person name="Rosling A."/>
        </authorList>
    </citation>
    <scope>NUCLEOTIDE SEQUENCE</scope>
    <source>
        <strain evidence="1">CL551</strain>
    </source>
</reference>
<protein>
    <submittedName>
        <fullName evidence="1">1270_t:CDS:1</fullName>
    </submittedName>
</protein>
<gene>
    <name evidence="1" type="ORF">AMORRO_LOCUS17427</name>
</gene>
<dbReference type="AlphaFoldDB" id="A0A9N9P3X3"/>
<feature type="non-terminal residue" evidence="1">
    <location>
        <position position="191"/>
    </location>
</feature>
<organism evidence="1 2">
    <name type="scientific">Acaulospora morrowiae</name>
    <dbReference type="NCBI Taxonomy" id="94023"/>
    <lineage>
        <taxon>Eukaryota</taxon>
        <taxon>Fungi</taxon>
        <taxon>Fungi incertae sedis</taxon>
        <taxon>Mucoromycota</taxon>
        <taxon>Glomeromycotina</taxon>
        <taxon>Glomeromycetes</taxon>
        <taxon>Diversisporales</taxon>
        <taxon>Acaulosporaceae</taxon>
        <taxon>Acaulospora</taxon>
    </lineage>
</organism>
<evidence type="ECO:0000313" key="2">
    <source>
        <dbReference type="Proteomes" id="UP000789342"/>
    </source>
</evidence>
<dbReference type="EMBL" id="CAJVPV010053711">
    <property type="protein sequence ID" value="CAG8782292.1"/>
    <property type="molecule type" value="Genomic_DNA"/>
</dbReference>
<name>A0A9N9P3X3_9GLOM</name>
<sequence>IKNQEFTKPNPQTSDCTISQSNWIVPLPSKNPNRWSKEAIKNELEKRKIDYRDKENKRELVVTLQKSFEEEILNEIKDTLIMNYSTLTNVISANPKLSEPKKKKRHINQDISNDIEKKADHELQAIYFNLGWVLRERQEFGKRGARKHMTEKVRNLLKTYFLSGNVDKKQRFTAATMLVDLEKKAEAGELD</sequence>
<keyword evidence="2" id="KW-1185">Reference proteome</keyword>